<dbReference type="RefSeq" id="WP_313673438.1">
    <property type="nucleotide sequence ID" value="NZ_BAAARS010000003.1"/>
</dbReference>
<dbReference type="InterPro" id="IPR039420">
    <property type="entry name" value="WalR-like"/>
</dbReference>
<keyword evidence="4" id="KW-1185">Reference proteome</keyword>
<organism evidence="3 4">
    <name type="scientific">Streptomyces paradoxus</name>
    <dbReference type="NCBI Taxonomy" id="66375"/>
    <lineage>
        <taxon>Bacteria</taxon>
        <taxon>Bacillati</taxon>
        <taxon>Actinomycetota</taxon>
        <taxon>Actinomycetes</taxon>
        <taxon>Kitasatosporales</taxon>
        <taxon>Streptomycetaceae</taxon>
        <taxon>Streptomyces</taxon>
    </lineage>
</organism>
<dbReference type="InterPro" id="IPR016032">
    <property type="entry name" value="Sig_transdc_resp-reg_C-effctor"/>
</dbReference>
<protein>
    <submittedName>
        <fullName evidence="3">DNA-binding CsgD family transcriptional regulator</fullName>
    </submittedName>
</protein>
<dbReference type="SUPFAM" id="SSF46894">
    <property type="entry name" value="C-terminal effector domain of the bipartite response regulators"/>
    <property type="match status" value="1"/>
</dbReference>
<dbReference type="CDD" id="cd06170">
    <property type="entry name" value="LuxR_C_like"/>
    <property type="match status" value="1"/>
</dbReference>
<dbReference type="InterPro" id="IPR011990">
    <property type="entry name" value="TPR-like_helical_dom_sf"/>
</dbReference>
<keyword evidence="1 3" id="KW-0238">DNA-binding</keyword>
<evidence type="ECO:0000313" key="4">
    <source>
        <dbReference type="Proteomes" id="UP000591537"/>
    </source>
</evidence>
<dbReference type="EMBL" id="JACHGV010000003">
    <property type="protein sequence ID" value="MBB6076501.1"/>
    <property type="molecule type" value="Genomic_DNA"/>
</dbReference>
<dbReference type="AlphaFoldDB" id="A0A7W9TAN6"/>
<dbReference type="GO" id="GO:0003677">
    <property type="term" value="F:DNA binding"/>
    <property type="evidence" value="ECO:0007669"/>
    <property type="project" value="UniProtKB-KW"/>
</dbReference>
<dbReference type="Pfam" id="PF00196">
    <property type="entry name" value="GerE"/>
    <property type="match status" value="1"/>
</dbReference>
<accession>A0A7W9TAN6</accession>
<comment type="caution">
    <text evidence="3">The sequence shown here is derived from an EMBL/GenBank/DDBJ whole genome shotgun (WGS) entry which is preliminary data.</text>
</comment>
<dbReference type="PANTHER" id="PTHR43214:SF43">
    <property type="entry name" value="TWO-COMPONENT RESPONSE REGULATOR"/>
    <property type="match status" value="1"/>
</dbReference>
<feature type="domain" description="HTH luxR-type" evidence="2">
    <location>
        <begin position="490"/>
        <end position="555"/>
    </location>
</feature>
<evidence type="ECO:0000259" key="2">
    <source>
        <dbReference type="PROSITE" id="PS50043"/>
    </source>
</evidence>
<sequence>MAAAGHEEHDAPSRAETLRRQAERAFLSGRADEAHRIAVRALAEAGRTAAHSGALLLEHLGRYLDAGSTSWEHDYFEQSLAELTPDAPPRDRIRVLCSGGLARLRRGRTEEGVRALAEAAELARATGDGALETFVSTIVAEAALTLGNLDESLRHTRRARRLGIESGRHHLVVRSYFNEARATYLRTGNVADAARIRGAGMTYAADHGELTTEEGNTLRLALIEDLIEAGRWTEADELLGAPAPGERHGSLNEVEETLVRSWLLTWRGREPDPAPPFVRLVASSSPLHEAYLLSLALAAAARLGDHAAVEELTGRALELARGHLAPPSSGLYVVDALASAIRVQTTGAKPPMLHPECAPHRLLETLEAVLARVRHHVAAPYELTDGVAAVARAEVARAAGGTGSSGPDTDEAGHWETAIWVFRRTHARARLVHALLGRAACHRPGDEHAALLLDEAERIARPMRARPCLDEIARLRAAHSPERHPEAEPRPLPALALTPRQREVIARLAQGRTDREIATELRLSVRTVNAHVAQLLTRLSVRNRAEAVAWYVRSAQEGGGGGGRGTGDG</sequence>
<dbReference type="PROSITE" id="PS50043">
    <property type="entry name" value="HTH_LUXR_2"/>
    <property type="match status" value="1"/>
</dbReference>
<dbReference type="GO" id="GO:0006355">
    <property type="term" value="P:regulation of DNA-templated transcription"/>
    <property type="evidence" value="ECO:0007669"/>
    <property type="project" value="InterPro"/>
</dbReference>
<evidence type="ECO:0000313" key="3">
    <source>
        <dbReference type="EMBL" id="MBB6076501.1"/>
    </source>
</evidence>
<dbReference type="InterPro" id="IPR000792">
    <property type="entry name" value="Tscrpt_reg_LuxR_C"/>
</dbReference>
<dbReference type="InterPro" id="IPR036388">
    <property type="entry name" value="WH-like_DNA-bd_sf"/>
</dbReference>
<gene>
    <name evidence="3" type="ORF">HNR57_002406</name>
</gene>
<dbReference type="Gene3D" id="1.25.40.10">
    <property type="entry name" value="Tetratricopeptide repeat domain"/>
    <property type="match status" value="1"/>
</dbReference>
<dbReference type="Gene3D" id="1.10.10.10">
    <property type="entry name" value="Winged helix-like DNA-binding domain superfamily/Winged helix DNA-binding domain"/>
    <property type="match status" value="1"/>
</dbReference>
<dbReference type="SMART" id="SM00421">
    <property type="entry name" value="HTH_LUXR"/>
    <property type="match status" value="1"/>
</dbReference>
<dbReference type="PANTHER" id="PTHR43214">
    <property type="entry name" value="TWO-COMPONENT RESPONSE REGULATOR"/>
    <property type="match status" value="1"/>
</dbReference>
<dbReference type="SUPFAM" id="SSF48452">
    <property type="entry name" value="TPR-like"/>
    <property type="match status" value="1"/>
</dbReference>
<reference evidence="3 4" key="1">
    <citation type="submission" date="2020-08" db="EMBL/GenBank/DDBJ databases">
        <title>Genomic Encyclopedia of Type Strains, Phase IV (KMG-IV): sequencing the most valuable type-strain genomes for metagenomic binning, comparative biology and taxonomic classification.</title>
        <authorList>
            <person name="Goeker M."/>
        </authorList>
    </citation>
    <scope>NUCLEOTIDE SEQUENCE [LARGE SCALE GENOMIC DNA]</scope>
    <source>
        <strain evidence="3 4">DSM 43350</strain>
    </source>
</reference>
<proteinExistence type="predicted"/>
<dbReference type="PRINTS" id="PR00038">
    <property type="entry name" value="HTHLUXR"/>
</dbReference>
<name>A0A7W9TAN6_9ACTN</name>
<evidence type="ECO:0000256" key="1">
    <source>
        <dbReference type="ARBA" id="ARBA00023125"/>
    </source>
</evidence>
<dbReference type="Proteomes" id="UP000591537">
    <property type="component" value="Unassembled WGS sequence"/>
</dbReference>